<name>A0A3N0YP38_ANAGA</name>
<feature type="compositionally biased region" description="Polar residues" evidence="1">
    <location>
        <begin position="57"/>
        <end position="68"/>
    </location>
</feature>
<evidence type="ECO:0000313" key="4">
    <source>
        <dbReference type="Proteomes" id="UP000281406"/>
    </source>
</evidence>
<evidence type="ECO:0000256" key="1">
    <source>
        <dbReference type="SAM" id="MobiDB-lite"/>
    </source>
</evidence>
<feature type="signal peptide" evidence="2">
    <location>
        <begin position="1"/>
        <end position="18"/>
    </location>
</feature>
<dbReference type="Proteomes" id="UP000281406">
    <property type="component" value="Unassembled WGS sequence"/>
</dbReference>
<keyword evidence="2" id="KW-0732">Signal</keyword>
<feature type="chain" id="PRO_5018166113" evidence="2">
    <location>
        <begin position="19"/>
        <end position="87"/>
    </location>
</feature>
<sequence length="87" mass="9377">MANQRRICASLYLGVCAAALGRSGVLLTLGHQEPIEDTDVCRKQPQSSLRADLSAEKTLTSHTPLSNRQTDDFGLKKSNPLAGEQPV</sequence>
<organism evidence="3 4">
    <name type="scientific">Anabarilius grahami</name>
    <name type="common">Kanglang fish</name>
    <name type="synonym">Barilius grahami</name>
    <dbReference type="NCBI Taxonomy" id="495550"/>
    <lineage>
        <taxon>Eukaryota</taxon>
        <taxon>Metazoa</taxon>
        <taxon>Chordata</taxon>
        <taxon>Craniata</taxon>
        <taxon>Vertebrata</taxon>
        <taxon>Euteleostomi</taxon>
        <taxon>Actinopterygii</taxon>
        <taxon>Neopterygii</taxon>
        <taxon>Teleostei</taxon>
        <taxon>Ostariophysi</taxon>
        <taxon>Cypriniformes</taxon>
        <taxon>Xenocyprididae</taxon>
        <taxon>Xenocypridinae</taxon>
        <taxon>Xenocypridinae incertae sedis</taxon>
        <taxon>Anabarilius</taxon>
    </lineage>
</organism>
<keyword evidence="4" id="KW-1185">Reference proteome</keyword>
<proteinExistence type="predicted"/>
<feature type="region of interest" description="Disordered" evidence="1">
    <location>
        <begin position="38"/>
        <end position="87"/>
    </location>
</feature>
<evidence type="ECO:0000256" key="2">
    <source>
        <dbReference type="SAM" id="SignalP"/>
    </source>
</evidence>
<accession>A0A3N0YP38</accession>
<protein>
    <submittedName>
        <fullName evidence="3">Uncharacterized protein</fullName>
    </submittedName>
</protein>
<dbReference type="EMBL" id="RJVU01035287">
    <property type="protein sequence ID" value="ROL47720.1"/>
    <property type="molecule type" value="Genomic_DNA"/>
</dbReference>
<evidence type="ECO:0000313" key="3">
    <source>
        <dbReference type="EMBL" id="ROL47720.1"/>
    </source>
</evidence>
<dbReference type="AlphaFoldDB" id="A0A3N0YP38"/>
<reference evidence="3 4" key="1">
    <citation type="submission" date="2018-10" db="EMBL/GenBank/DDBJ databases">
        <title>Genome assembly for a Yunnan-Guizhou Plateau 3E fish, Anabarilius grahami (Regan), and its evolutionary and genetic applications.</title>
        <authorList>
            <person name="Jiang W."/>
        </authorList>
    </citation>
    <scope>NUCLEOTIDE SEQUENCE [LARGE SCALE GENOMIC DNA]</scope>
    <source>
        <strain evidence="3">AG-KIZ</strain>
        <tissue evidence="3">Muscle</tissue>
    </source>
</reference>
<gene>
    <name evidence="3" type="ORF">DPX16_16092</name>
</gene>
<comment type="caution">
    <text evidence="3">The sequence shown here is derived from an EMBL/GenBank/DDBJ whole genome shotgun (WGS) entry which is preliminary data.</text>
</comment>